<evidence type="ECO:0000313" key="5">
    <source>
        <dbReference type="Proteomes" id="UP000530412"/>
    </source>
</evidence>
<keyword evidence="1" id="KW-0902">Two-component regulatory system</keyword>
<comment type="caution">
    <text evidence="4">The sequence shown here is derived from an EMBL/GenBank/DDBJ whole genome shotgun (WGS) entry which is preliminary data.</text>
</comment>
<dbReference type="Gene3D" id="1.25.40.10">
    <property type="entry name" value="Tetratricopeptide repeat domain"/>
    <property type="match status" value="1"/>
</dbReference>
<evidence type="ECO:0000259" key="3">
    <source>
        <dbReference type="SMART" id="SM01043"/>
    </source>
</evidence>
<dbReference type="Gene3D" id="1.10.10.10">
    <property type="entry name" value="Winged helix-like DNA-binding domain superfamily/Winged helix DNA-binding domain"/>
    <property type="match status" value="1"/>
</dbReference>
<dbReference type="EMBL" id="JACJIE010000005">
    <property type="protein sequence ID" value="MBA8944389.1"/>
    <property type="molecule type" value="Genomic_DNA"/>
</dbReference>
<dbReference type="Proteomes" id="UP000530412">
    <property type="component" value="Unassembled WGS sequence"/>
</dbReference>
<name>A0AA40VI15_9ACTN</name>
<dbReference type="InterPro" id="IPR005158">
    <property type="entry name" value="BTAD"/>
</dbReference>
<dbReference type="SMART" id="SM01043">
    <property type="entry name" value="BTAD"/>
    <property type="match status" value="1"/>
</dbReference>
<protein>
    <submittedName>
        <fullName evidence="4">DNA-binding SARP family transcriptional activator</fullName>
    </submittedName>
</protein>
<evidence type="ECO:0000256" key="2">
    <source>
        <dbReference type="SAM" id="MobiDB-lite"/>
    </source>
</evidence>
<dbReference type="InterPro" id="IPR036388">
    <property type="entry name" value="WH-like_DNA-bd_sf"/>
</dbReference>
<sequence>MRLLGQFRLELRNEPVELSHNSQRLLAFMGLRGRVSRSVLAGTLWPDVTEEHARGSLRTTLWKVPRDDPPLILCSGDSLQITPALRVDVHALTRTALGVVQGDVRTLRVRPPLAELTGEDLLPGWDEDWVLVERERLRQLRLHALDALADVLTRQGRPALALEAAWASVRTEPLRESGHRAVVAAHLAEGNVHEAIRQYQAFRRLLRDELGVEPSPLFTRMLPRYRTGAAPATAVHRSAPGGDVPGDVGLTAG</sequence>
<dbReference type="Pfam" id="PF03704">
    <property type="entry name" value="BTAD"/>
    <property type="match status" value="1"/>
</dbReference>
<dbReference type="AlphaFoldDB" id="A0AA40VI15"/>
<dbReference type="GO" id="GO:0000160">
    <property type="term" value="P:phosphorelay signal transduction system"/>
    <property type="evidence" value="ECO:0007669"/>
    <property type="project" value="UniProtKB-KW"/>
</dbReference>
<evidence type="ECO:0000313" key="4">
    <source>
        <dbReference type="EMBL" id="MBA8944389.1"/>
    </source>
</evidence>
<dbReference type="GO" id="GO:0003677">
    <property type="term" value="F:DNA binding"/>
    <property type="evidence" value="ECO:0007669"/>
    <property type="project" value="UniProtKB-KW"/>
</dbReference>
<dbReference type="InterPro" id="IPR051677">
    <property type="entry name" value="AfsR-DnrI-RedD_regulator"/>
</dbReference>
<keyword evidence="4" id="KW-0238">DNA-binding</keyword>
<evidence type="ECO:0000256" key="1">
    <source>
        <dbReference type="ARBA" id="ARBA00023012"/>
    </source>
</evidence>
<feature type="domain" description="Bacterial transcriptional activator" evidence="3">
    <location>
        <begin position="87"/>
        <end position="226"/>
    </location>
</feature>
<feature type="region of interest" description="Disordered" evidence="2">
    <location>
        <begin position="233"/>
        <end position="253"/>
    </location>
</feature>
<organism evidence="4 5">
    <name type="scientific">Streptomyces calvus</name>
    <dbReference type="NCBI Taxonomy" id="67282"/>
    <lineage>
        <taxon>Bacteria</taxon>
        <taxon>Bacillati</taxon>
        <taxon>Actinomycetota</taxon>
        <taxon>Actinomycetes</taxon>
        <taxon>Kitasatosporales</taxon>
        <taxon>Streptomycetaceae</taxon>
        <taxon>Streptomyces</taxon>
    </lineage>
</organism>
<dbReference type="InterPro" id="IPR011990">
    <property type="entry name" value="TPR-like_helical_dom_sf"/>
</dbReference>
<reference evidence="4 5" key="1">
    <citation type="submission" date="2020-08" db="EMBL/GenBank/DDBJ databases">
        <title>Genomic Encyclopedia of Type Strains, Phase III (KMG-III): the genomes of soil and plant-associated and newly described type strains.</title>
        <authorList>
            <person name="Whitman W."/>
        </authorList>
    </citation>
    <scope>NUCLEOTIDE SEQUENCE [LARGE SCALE GENOMIC DNA]</scope>
    <source>
        <strain evidence="4 5">CECT 3271</strain>
    </source>
</reference>
<accession>A0AA40VI15</accession>
<dbReference type="PANTHER" id="PTHR35807">
    <property type="entry name" value="TRANSCRIPTIONAL REGULATOR REDD-RELATED"/>
    <property type="match status" value="1"/>
</dbReference>
<gene>
    <name evidence="4" type="ORF">FHS33_002827</name>
</gene>
<dbReference type="SUPFAM" id="SSF48452">
    <property type="entry name" value="TPR-like"/>
    <property type="match status" value="1"/>
</dbReference>
<proteinExistence type="predicted"/>